<dbReference type="RefSeq" id="WP_015543248.1">
    <property type="nucleotide sequence ID" value="NC_021022.1"/>
</dbReference>
<dbReference type="InterPro" id="IPR050107">
    <property type="entry name" value="ABC_carbohydrate_import_ATPase"/>
</dbReference>
<dbReference type="Gene3D" id="3.40.50.300">
    <property type="entry name" value="P-loop containing nucleotide triphosphate hydrolases"/>
    <property type="match status" value="2"/>
</dbReference>
<dbReference type="EC" id="3.6.3.17" evidence="12"/>
<feature type="transmembrane region" description="Helical" evidence="10">
    <location>
        <begin position="661"/>
        <end position="680"/>
    </location>
</feature>
<keyword evidence="8 10" id="KW-1133">Transmembrane helix</keyword>
<dbReference type="GO" id="GO:0022857">
    <property type="term" value="F:transmembrane transporter activity"/>
    <property type="evidence" value="ECO:0007669"/>
    <property type="project" value="InterPro"/>
</dbReference>
<evidence type="ECO:0000256" key="4">
    <source>
        <dbReference type="ARBA" id="ARBA00022692"/>
    </source>
</evidence>
<dbReference type="CDD" id="cd03215">
    <property type="entry name" value="ABC_Carb_Monos_II"/>
    <property type="match status" value="1"/>
</dbReference>
<dbReference type="PANTHER" id="PTHR43790">
    <property type="entry name" value="CARBOHYDRATE TRANSPORT ATP-BINDING PROTEIN MG119-RELATED"/>
    <property type="match status" value="1"/>
</dbReference>
<evidence type="ECO:0000256" key="2">
    <source>
        <dbReference type="ARBA" id="ARBA00022448"/>
    </source>
</evidence>
<accession>D4LUN8</accession>
<dbReference type="CDD" id="cd03216">
    <property type="entry name" value="ABC_Carb_Monos_I"/>
    <property type="match status" value="1"/>
</dbReference>
<feature type="transmembrane region" description="Helical" evidence="10">
    <location>
        <begin position="791"/>
        <end position="810"/>
    </location>
</feature>
<keyword evidence="6" id="KW-0547">Nucleotide-binding</keyword>
<name>D4LUN8_9FIRM</name>
<dbReference type="InterPro" id="IPR001851">
    <property type="entry name" value="ABC_transp_permease"/>
</dbReference>
<evidence type="ECO:0000256" key="6">
    <source>
        <dbReference type="ARBA" id="ARBA00022741"/>
    </source>
</evidence>
<dbReference type="PANTHER" id="PTHR43790:SF9">
    <property type="entry name" value="GALACTOFURANOSE TRANSPORTER ATP-BINDING PROTEIN YTFR"/>
    <property type="match status" value="1"/>
</dbReference>
<dbReference type="GO" id="GO:0005524">
    <property type="term" value="F:ATP binding"/>
    <property type="evidence" value="ECO:0007669"/>
    <property type="project" value="UniProtKB-KW"/>
</dbReference>
<feature type="transmembrane region" description="Helical" evidence="10">
    <location>
        <begin position="766"/>
        <end position="785"/>
    </location>
</feature>
<dbReference type="InterPro" id="IPR027417">
    <property type="entry name" value="P-loop_NTPase"/>
</dbReference>
<feature type="transmembrane region" description="Helical" evidence="10">
    <location>
        <begin position="578"/>
        <end position="609"/>
    </location>
</feature>
<feature type="domain" description="ABC transporter" evidence="11">
    <location>
        <begin position="263"/>
        <end position="493"/>
    </location>
</feature>
<evidence type="ECO:0000256" key="9">
    <source>
        <dbReference type="ARBA" id="ARBA00023136"/>
    </source>
</evidence>
<dbReference type="Pfam" id="PF02653">
    <property type="entry name" value="BPD_transp_2"/>
    <property type="match status" value="1"/>
</dbReference>
<comment type="subcellular location">
    <subcellularLocation>
        <location evidence="1">Cell membrane</location>
        <topology evidence="1">Multi-pass membrane protein</topology>
    </subcellularLocation>
</comment>
<evidence type="ECO:0000259" key="11">
    <source>
        <dbReference type="PROSITE" id="PS50893"/>
    </source>
</evidence>
<keyword evidence="5" id="KW-0677">Repeat</keyword>
<keyword evidence="12" id="KW-0762">Sugar transport</keyword>
<proteinExistence type="predicted"/>
<dbReference type="GO" id="GO:0016887">
    <property type="term" value="F:ATP hydrolysis activity"/>
    <property type="evidence" value="ECO:0007669"/>
    <property type="project" value="InterPro"/>
</dbReference>
<feature type="transmembrane region" description="Helical" evidence="10">
    <location>
        <begin position="714"/>
        <end position="735"/>
    </location>
</feature>
<evidence type="ECO:0000313" key="12">
    <source>
        <dbReference type="EMBL" id="CBL24496.1"/>
    </source>
</evidence>
<dbReference type="InterPro" id="IPR003439">
    <property type="entry name" value="ABC_transporter-like_ATP-bd"/>
</dbReference>
<sequence>MKETMTPYIELKNIDRIFGVTKALDQMSLKLFPGQVIGLIGSNGAGKSTLMKILTGVLEQTAGEIIVEGKTIEKKEYNAKKAQEFGISCAYQDLSLCTNLSVYENFAVMNEEHSLFGKPGWRKRAAKETKEKLEKYFPANGIDVYTPMDQLSLAEQQVVEITKAVMDENLKVLVLDEPTSALSSDRATQLQKVVKEQKKKGISIIYISHKLEEILQVSDVVVAMNSGCKTGEFLAEEVSVSDLVNIMGGSAKGGQEDRKKDVVGEDSVQIQNLNTEELHNINIHVKKGEIVGISGLVGSGQTSLLNEIYDSMGHKGKNRKGAVNTYGRIAYVSGDRANEGVFSLWNIRDNILIANLDQVKSRGFLDAKKEKKIAEEWYEKLKFRAEGITSKITSLSGGNQQKALIARGIASGADIILLNDPTAGVDIETKQEIYELLNEARNMGKSIIFYSTEDNEMEVCDRVYVMSHGEIAEELKGSDITVSNVVKASFKNQGKEKNNEENTKNKSVVSALLRHRATIPLLILMILLFANAYYKPLLLSYNGLDMMIATALPLVFVSLSQMFMVVSGDIDMGNGRAIALVNVISAVVLSGSFGLGILGLLLFIAAYLFMAVLIHVRKMPAIVVTLGTQYIWYGIALVMAPTPGGMCPQWISGLFNYRFPLIPMPVVWCFIAGIVSYWILKKSKYGMILRGIGNNPQSIQRAGWSYLAAKMTNYGIAAVLIIFAGLSVTSISLGADASSCGAYQMMSIAVIILGGCELSGGQVEPVGVVAAAVAMSFITTLLTSLKIDSNYQTAVIGLILILTLTAKLLTHKKGGAGR</sequence>
<reference evidence="12 13" key="2">
    <citation type="submission" date="2010-03" db="EMBL/GenBank/DDBJ databases">
        <authorList>
            <person name="Pajon A."/>
        </authorList>
    </citation>
    <scope>NUCLEOTIDE SEQUENCE [LARGE SCALE GENOMIC DNA]</scope>
    <source>
        <strain evidence="12 13">A2-162</strain>
    </source>
</reference>
<dbReference type="Proteomes" id="UP000008955">
    <property type="component" value="Chromosome"/>
</dbReference>
<keyword evidence="9 10" id="KW-0472">Membrane</keyword>
<evidence type="ECO:0000313" key="13">
    <source>
        <dbReference type="Proteomes" id="UP000008955"/>
    </source>
</evidence>
<protein>
    <submittedName>
        <fullName evidence="12">ABC-type sugar transport system, ATPase component</fullName>
        <ecNumber evidence="12">3.6.3.17</ecNumber>
    </submittedName>
</protein>
<dbReference type="PROSITE" id="PS50893">
    <property type="entry name" value="ABC_TRANSPORTER_2"/>
    <property type="match status" value="2"/>
</dbReference>
<evidence type="ECO:0000256" key="8">
    <source>
        <dbReference type="ARBA" id="ARBA00022989"/>
    </source>
</evidence>
<keyword evidence="2" id="KW-0813">Transport</keyword>
<dbReference type="Pfam" id="PF00005">
    <property type="entry name" value="ABC_tran"/>
    <property type="match status" value="2"/>
</dbReference>
<keyword evidence="13" id="KW-1185">Reference proteome</keyword>
<dbReference type="CDD" id="cd06579">
    <property type="entry name" value="TM_PBP1_transp_AraH_like"/>
    <property type="match status" value="1"/>
</dbReference>
<dbReference type="EMBL" id="FP929054">
    <property type="protein sequence ID" value="CBL24496.1"/>
    <property type="molecule type" value="Genomic_DNA"/>
</dbReference>
<dbReference type="SUPFAM" id="SSF52540">
    <property type="entry name" value="P-loop containing nucleoside triphosphate hydrolases"/>
    <property type="match status" value="2"/>
</dbReference>
<evidence type="ECO:0000256" key="10">
    <source>
        <dbReference type="SAM" id="Phobius"/>
    </source>
</evidence>
<dbReference type="InterPro" id="IPR003593">
    <property type="entry name" value="AAA+_ATPase"/>
</dbReference>
<feature type="transmembrane region" description="Helical" evidence="10">
    <location>
        <begin position="621"/>
        <end position="641"/>
    </location>
</feature>
<dbReference type="HOGENOM" id="CLU_012904_1_0_9"/>
<evidence type="ECO:0000256" key="7">
    <source>
        <dbReference type="ARBA" id="ARBA00022840"/>
    </source>
</evidence>
<feature type="transmembrane region" description="Helical" evidence="10">
    <location>
        <begin position="741"/>
        <end position="759"/>
    </location>
</feature>
<dbReference type="PATRIC" id="fig|657314.3.peg.3186"/>
<feature type="transmembrane region" description="Helical" evidence="10">
    <location>
        <begin position="517"/>
        <end position="534"/>
    </location>
</feature>
<gene>
    <name evidence="12" type="ORF">CK5_32940</name>
</gene>
<evidence type="ECO:0000256" key="5">
    <source>
        <dbReference type="ARBA" id="ARBA00022737"/>
    </source>
</evidence>
<dbReference type="AlphaFoldDB" id="D4LUN8"/>
<dbReference type="InterPro" id="IPR017871">
    <property type="entry name" value="ABC_transporter-like_CS"/>
</dbReference>
<feature type="transmembrane region" description="Helical" evidence="10">
    <location>
        <begin position="546"/>
        <end position="566"/>
    </location>
</feature>
<dbReference type="PROSITE" id="PS00211">
    <property type="entry name" value="ABC_TRANSPORTER_1"/>
    <property type="match status" value="1"/>
</dbReference>
<dbReference type="KEGG" id="rob:CK5_32940"/>
<evidence type="ECO:0000256" key="3">
    <source>
        <dbReference type="ARBA" id="ARBA00022475"/>
    </source>
</evidence>
<organism evidence="12 13">
    <name type="scientific">Blautia obeum A2-162</name>
    <dbReference type="NCBI Taxonomy" id="657314"/>
    <lineage>
        <taxon>Bacteria</taxon>
        <taxon>Bacillati</taxon>
        <taxon>Bacillota</taxon>
        <taxon>Clostridia</taxon>
        <taxon>Lachnospirales</taxon>
        <taxon>Lachnospiraceae</taxon>
        <taxon>Blautia</taxon>
    </lineage>
</organism>
<dbReference type="SMART" id="SM00382">
    <property type="entry name" value="AAA"/>
    <property type="match status" value="2"/>
</dbReference>
<keyword evidence="7" id="KW-0067">ATP-binding</keyword>
<dbReference type="GO" id="GO:0005886">
    <property type="term" value="C:plasma membrane"/>
    <property type="evidence" value="ECO:0007669"/>
    <property type="project" value="UniProtKB-SubCell"/>
</dbReference>
<keyword evidence="4 10" id="KW-0812">Transmembrane</keyword>
<evidence type="ECO:0000256" key="1">
    <source>
        <dbReference type="ARBA" id="ARBA00004651"/>
    </source>
</evidence>
<feature type="domain" description="ABC transporter" evidence="11">
    <location>
        <begin position="9"/>
        <end position="251"/>
    </location>
</feature>
<keyword evidence="3" id="KW-1003">Cell membrane</keyword>
<reference evidence="12 13" key="1">
    <citation type="submission" date="2010-03" db="EMBL/GenBank/DDBJ databases">
        <title>The genome sequence of Ruminococcus obeum A2-162.</title>
        <authorList>
            <consortium name="metaHIT consortium -- http://www.metahit.eu/"/>
            <person name="Pajon A."/>
            <person name="Turner K."/>
            <person name="Parkhill J."/>
            <person name="Duncan S."/>
            <person name="Flint H."/>
        </authorList>
    </citation>
    <scope>NUCLEOTIDE SEQUENCE [LARGE SCALE GENOMIC DNA]</scope>
    <source>
        <strain evidence="12 13">A2-162</strain>
    </source>
</reference>
<keyword evidence="12" id="KW-0378">Hydrolase</keyword>